<organism evidence="2 3">
    <name type="scientific">Candidatus Limosilactobacillus merdigallinarum</name>
    <dbReference type="NCBI Taxonomy" id="2838652"/>
    <lineage>
        <taxon>Bacteria</taxon>
        <taxon>Bacillati</taxon>
        <taxon>Bacillota</taxon>
        <taxon>Bacilli</taxon>
        <taxon>Lactobacillales</taxon>
        <taxon>Lactobacillaceae</taxon>
        <taxon>Limosilactobacillus</taxon>
    </lineage>
</organism>
<evidence type="ECO:0000313" key="2">
    <source>
        <dbReference type="EMBL" id="HIX35056.1"/>
    </source>
</evidence>
<evidence type="ECO:0000256" key="1">
    <source>
        <dbReference type="SAM" id="MobiDB-lite"/>
    </source>
</evidence>
<evidence type="ECO:0000313" key="3">
    <source>
        <dbReference type="Proteomes" id="UP000824231"/>
    </source>
</evidence>
<protein>
    <submittedName>
        <fullName evidence="2">DUF2325 domain-containing protein</fullName>
    </submittedName>
</protein>
<feature type="region of interest" description="Disordered" evidence="1">
    <location>
        <begin position="164"/>
        <end position="211"/>
    </location>
</feature>
<dbReference type="EMBL" id="DXFH01000002">
    <property type="protein sequence ID" value="HIX35056.1"/>
    <property type="molecule type" value="Genomic_DNA"/>
</dbReference>
<feature type="region of interest" description="Disordered" evidence="1">
    <location>
        <begin position="354"/>
        <end position="387"/>
    </location>
</feature>
<dbReference type="AlphaFoldDB" id="A0A9D1VGN1"/>
<reference evidence="2" key="1">
    <citation type="journal article" date="2021" name="PeerJ">
        <title>Extensive microbial diversity within the chicken gut microbiome revealed by metagenomics and culture.</title>
        <authorList>
            <person name="Gilroy R."/>
            <person name="Ravi A."/>
            <person name="Getino M."/>
            <person name="Pursley I."/>
            <person name="Horton D.L."/>
            <person name="Alikhan N.F."/>
            <person name="Baker D."/>
            <person name="Gharbi K."/>
            <person name="Hall N."/>
            <person name="Watson M."/>
            <person name="Adriaenssens E.M."/>
            <person name="Foster-Nyarko E."/>
            <person name="Jarju S."/>
            <person name="Secka A."/>
            <person name="Antonio M."/>
            <person name="Oren A."/>
            <person name="Chaudhuri R.R."/>
            <person name="La Ragione R."/>
            <person name="Hildebrand F."/>
            <person name="Pallen M.J."/>
        </authorList>
    </citation>
    <scope>NUCLEOTIDE SEQUENCE</scope>
    <source>
        <strain evidence="2">ChiSxjej3B15-572</strain>
    </source>
</reference>
<gene>
    <name evidence="2" type="ORF">H9856_01385</name>
</gene>
<proteinExistence type="predicted"/>
<comment type="caution">
    <text evidence="2">The sequence shown here is derived from an EMBL/GenBank/DDBJ whole genome shotgun (WGS) entry which is preliminary data.</text>
</comment>
<accession>A0A9D1VGN1</accession>
<sequence length="504" mass="56302">MYDYRNDLLNIIENIDNSDEGLIRGRETLRAAMHLIEALPLDGDHRPGRFSIKHNGRHHHEPIHFQSTNNAATAQTETPTPASQAVKSPLNGDQYEALNKLKGIQQDLHKLSTNQDTDHSSANKLAARYHKITGQLSKEDKAVLADQLTPINHALNHLGVNQRTAVKHDETKQPADGQPGAEQTVTTPTAPAADTMQKSAAPKVKAPFSSQKRQYVVQRELNGATLLTENGQDAGHISESIVRKMNLTSGTIVKADIMPNDIFVHKSLRHIDHLGKTRFNDEERIDTFEFGVVKKHKHHLRVTYNSNNEPLMVNGKKHAFLLNIDNPIVGNGSIVELAWYKDDPDSMRIRWTYPTESPAKKDNEQSTKSQNKDDGQKEKPEQTLTKRYPDLDLAGKTVAVLVGNRQEHEDYEQQIKLYNGRPTIVDSFKTQKSYLKDKLKSADIVVLVKSKAHHGASKAVAEFQNQFGFAFAVADTLAMGQFEDALYRASHGLPADIASMDNLH</sequence>
<reference evidence="2" key="2">
    <citation type="submission" date="2021-04" db="EMBL/GenBank/DDBJ databases">
        <authorList>
            <person name="Gilroy R."/>
        </authorList>
    </citation>
    <scope>NUCLEOTIDE SEQUENCE</scope>
    <source>
        <strain evidence="2">ChiSxjej3B15-572</strain>
    </source>
</reference>
<name>A0A9D1VGN1_9LACO</name>
<dbReference type="Proteomes" id="UP000824231">
    <property type="component" value="Unassembled WGS sequence"/>
</dbReference>
<feature type="compositionally biased region" description="Basic and acidic residues" evidence="1">
    <location>
        <begin position="358"/>
        <end position="381"/>
    </location>
</feature>